<dbReference type="Pfam" id="PF22324">
    <property type="entry name" value="HTH_91"/>
    <property type="match status" value="1"/>
</dbReference>
<dbReference type="Proteomes" id="UP000000552">
    <property type="component" value="Chromosome"/>
</dbReference>
<dbReference type="KEGG" id="mlo:mll0473"/>
<accession>Q98MR1</accession>
<dbReference type="InterPro" id="IPR054382">
    <property type="entry name" value="wHTH_alphaproteobact"/>
</dbReference>
<dbReference type="PATRIC" id="fig|266835.9.peg.381"/>
<protein>
    <submittedName>
        <fullName evidence="2">Mll0473 protein</fullName>
    </submittedName>
</protein>
<reference evidence="2 3" key="1">
    <citation type="journal article" date="2000" name="DNA Res.">
        <title>Complete genome structure of the nitrogen-fixing symbiotic bacterium Mesorhizobium loti.</title>
        <authorList>
            <person name="Kaneko T."/>
            <person name="Nakamura Y."/>
            <person name="Sato S."/>
            <person name="Asamizu E."/>
            <person name="Kato T."/>
            <person name="Sasamoto S."/>
            <person name="Watanabe A."/>
            <person name="Idesawa K."/>
            <person name="Ishikawa A."/>
            <person name="Kawashima K."/>
            <person name="Kimura T."/>
            <person name="Kishida Y."/>
            <person name="Kiyokawa C."/>
            <person name="Kohara M."/>
            <person name="Matsumoto M."/>
            <person name="Matsuno A."/>
            <person name="Mochizuki Y."/>
            <person name="Nakayama S."/>
            <person name="Nakazaki N."/>
            <person name="Shimpo S."/>
            <person name="Sugimoto M."/>
            <person name="Takeuchi C."/>
            <person name="Yamada M."/>
            <person name="Tabata S."/>
        </authorList>
    </citation>
    <scope>NUCLEOTIDE SEQUENCE [LARGE SCALE GENOMIC DNA]</scope>
    <source>
        <strain evidence="3">LMG 29417 / CECT 9101 / MAFF 303099</strain>
    </source>
</reference>
<evidence type="ECO:0000259" key="1">
    <source>
        <dbReference type="Pfam" id="PF22324"/>
    </source>
</evidence>
<dbReference type="EMBL" id="BA000012">
    <property type="protein sequence ID" value="BAB48052.1"/>
    <property type="molecule type" value="Genomic_DNA"/>
</dbReference>
<evidence type="ECO:0000313" key="3">
    <source>
        <dbReference type="Proteomes" id="UP000000552"/>
    </source>
</evidence>
<feature type="domain" description="Winged helix" evidence="1">
    <location>
        <begin position="35"/>
        <end position="108"/>
    </location>
</feature>
<gene>
    <name evidence="2" type="ordered locus">mll0473</name>
</gene>
<sequence length="114" mass="12294">MPDVAGAQASVNSHSKTPNKKFTLTVKIEPDGQTMCLDGRVAWAMKQLIDAGKGGCTAITHPGPRWSDYVFKARALGFVIETVHEGHGGQFPGHHARYLLHTKLSILEDMAVAA</sequence>
<organism evidence="2 3">
    <name type="scientific">Mesorhizobium japonicum (strain LMG 29417 / CECT 9101 / MAFF 303099)</name>
    <name type="common">Mesorhizobium loti (strain MAFF 303099)</name>
    <dbReference type="NCBI Taxonomy" id="266835"/>
    <lineage>
        <taxon>Bacteria</taxon>
        <taxon>Pseudomonadati</taxon>
        <taxon>Pseudomonadota</taxon>
        <taxon>Alphaproteobacteria</taxon>
        <taxon>Hyphomicrobiales</taxon>
        <taxon>Phyllobacteriaceae</taxon>
        <taxon>Mesorhizobium</taxon>
    </lineage>
</organism>
<dbReference type="AlphaFoldDB" id="Q98MR1"/>
<name>Q98MR1_RHILO</name>
<dbReference type="eggNOG" id="ENOG50338SJ">
    <property type="taxonomic scope" value="Bacteria"/>
</dbReference>
<dbReference type="HOGENOM" id="CLU_170364_0_0_5"/>
<evidence type="ECO:0000313" key="2">
    <source>
        <dbReference type="EMBL" id="BAB48052.1"/>
    </source>
</evidence>
<dbReference type="RefSeq" id="WP_010909408.1">
    <property type="nucleotide sequence ID" value="NC_002678.2"/>
</dbReference>
<proteinExistence type="predicted"/>